<protein>
    <submittedName>
        <fullName evidence="5">LD-carboxypeptidase</fullName>
    </submittedName>
</protein>
<evidence type="ECO:0000256" key="2">
    <source>
        <dbReference type="ARBA" id="ARBA00022801"/>
    </source>
</evidence>
<feature type="domain" description="LD-carboxypeptidase N-terminal" evidence="3">
    <location>
        <begin position="18"/>
        <end position="143"/>
    </location>
</feature>
<dbReference type="InterPro" id="IPR040449">
    <property type="entry name" value="Peptidase_S66_N"/>
</dbReference>
<dbReference type="PANTHER" id="PTHR30237">
    <property type="entry name" value="MURAMOYLTETRAPEPTIDE CARBOXYPEPTIDASE"/>
    <property type="match status" value="1"/>
</dbReference>
<dbReference type="InterPro" id="IPR027461">
    <property type="entry name" value="Carboxypeptidase_A_C_sf"/>
</dbReference>
<evidence type="ECO:0000259" key="3">
    <source>
        <dbReference type="Pfam" id="PF02016"/>
    </source>
</evidence>
<dbReference type="EMBL" id="CP051635">
    <property type="protein sequence ID" value="UTD00184.1"/>
    <property type="molecule type" value="Genomic_DNA"/>
</dbReference>
<dbReference type="SUPFAM" id="SSF52317">
    <property type="entry name" value="Class I glutamine amidotransferase-like"/>
    <property type="match status" value="1"/>
</dbReference>
<dbReference type="InterPro" id="IPR003507">
    <property type="entry name" value="S66_fam"/>
</dbReference>
<feature type="domain" description="LD-carboxypeptidase C-terminal" evidence="4">
    <location>
        <begin position="217"/>
        <end position="345"/>
    </location>
</feature>
<name>A0A9Q9EWZ5_TREDN</name>
<dbReference type="Gene3D" id="3.40.50.10740">
    <property type="entry name" value="Class I glutamine amidotransferase-like"/>
    <property type="match status" value="1"/>
</dbReference>
<dbReference type="InterPro" id="IPR029062">
    <property type="entry name" value="Class_I_gatase-like"/>
</dbReference>
<reference evidence="5" key="1">
    <citation type="submission" date="2020-04" db="EMBL/GenBank/DDBJ databases">
        <title>Comparative genomics of oral phylogroup-2 Treponema strains.</title>
        <authorList>
            <person name="Zeng H."/>
            <person name="Chan Y.K."/>
            <person name="Watt R.M."/>
        </authorList>
    </citation>
    <scope>NUCLEOTIDE SEQUENCE</scope>
    <source>
        <strain evidence="5">OMZ 905</strain>
    </source>
</reference>
<dbReference type="PANTHER" id="PTHR30237:SF4">
    <property type="entry name" value="LD-CARBOXYPEPTIDASE C-TERMINAL DOMAIN-CONTAINING PROTEIN"/>
    <property type="match status" value="1"/>
</dbReference>
<dbReference type="Pfam" id="PF17676">
    <property type="entry name" value="Peptidase_S66C"/>
    <property type="match status" value="1"/>
</dbReference>
<dbReference type="Proteomes" id="UP001056981">
    <property type="component" value="Chromosome"/>
</dbReference>
<dbReference type="GO" id="GO:0016787">
    <property type="term" value="F:hydrolase activity"/>
    <property type="evidence" value="ECO:0007669"/>
    <property type="project" value="UniProtKB-KW"/>
</dbReference>
<gene>
    <name evidence="5" type="ORF">E4N86_05505</name>
</gene>
<dbReference type="Gene3D" id="3.50.30.60">
    <property type="entry name" value="LD-carboxypeptidase A C-terminal domain-like"/>
    <property type="match status" value="1"/>
</dbReference>
<dbReference type="InterPro" id="IPR027478">
    <property type="entry name" value="LdcA_N"/>
</dbReference>
<evidence type="ECO:0000313" key="6">
    <source>
        <dbReference type="Proteomes" id="UP001056981"/>
    </source>
</evidence>
<evidence type="ECO:0000313" key="5">
    <source>
        <dbReference type="EMBL" id="UTD00184.1"/>
    </source>
</evidence>
<comment type="similarity">
    <text evidence="1">Belongs to the peptidase S66 family.</text>
</comment>
<accession>A0A9Q9EWZ5</accession>
<dbReference type="Pfam" id="PF02016">
    <property type="entry name" value="Peptidase_S66"/>
    <property type="match status" value="1"/>
</dbReference>
<dbReference type="InterPro" id="IPR040921">
    <property type="entry name" value="Peptidase_S66C"/>
</dbReference>
<organism evidence="5 6">
    <name type="scientific">Treponema denticola</name>
    <dbReference type="NCBI Taxonomy" id="158"/>
    <lineage>
        <taxon>Bacteria</taxon>
        <taxon>Pseudomonadati</taxon>
        <taxon>Spirochaetota</taxon>
        <taxon>Spirochaetia</taxon>
        <taxon>Spirochaetales</taxon>
        <taxon>Treponemataceae</taxon>
        <taxon>Treponema</taxon>
    </lineage>
</organism>
<dbReference type="PIRSF" id="PIRSF028757">
    <property type="entry name" value="LD-carboxypeptidase"/>
    <property type="match status" value="1"/>
</dbReference>
<evidence type="ECO:0000256" key="1">
    <source>
        <dbReference type="ARBA" id="ARBA00010233"/>
    </source>
</evidence>
<dbReference type="CDD" id="cd07062">
    <property type="entry name" value="Peptidase_S66_mccF_like"/>
    <property type="match status" value="1"/>
</dbReference>
<keyword evidence="2" id="KW-0378">Hydrolase</keyword>
<proteinExistence type="inferred from homology"/>
<evidence type="ECO:0000259" key="4">
    <source>
        <dbReference type="Pfam" id="PF17676"/>
    </source>
</evidence>
<dbReference type="SUPFAM" id="SSF141986">
    <property type="entry name" value="LD-carboxypeptidase A C-terminal domain-like"/>
    <property type="match status" value="1"/>
</dbReference>
<sequence>MWTPCTGARTGVKLIKKIAIISLSRGILGESFVQHEVKIGMKRLNDYGLEVVTTENALKGMTYLSEHPELRAKDLLNALSDKSIDMILCAIGGDDTYRLLPYLFENDELKKVVENNKKIFLGYSDTTMNHFMLHKVGLNTFYGQAFLPDICEFDNEMLPYTSKYFEELIRTGTIREIQPSEYWYEERKSFDESQIGVPKNKHKNLGFELLQGSATFNGQILGGCIESIYDMFDNSRYSDTVDLCKKYNLFPTLDDWTNKILLLESSEEKTHPKLYKKMLIKLKETGIFSVIKGIIVGKPMDEAYYNDYKKMLIEIVEDSNLPIVYNVNIGHSSPKCIIPFGITAYVDTREQIIRFESST</sequence>
<dbReference type="AlphaFoldDB" id="A0A9Q9EWZ5"/>